<evidence type="ECO:0000313" key="16">
    <source>
        <dbReference type="Proteomes" id="UP000321412"/>
    </source>
</evidence>
<reference evidence="15 16" key="1">
    <citation type="submission" date="2019-08" db="EMBL/GenBank/DDBJ databases">
        <title>Bradymonadales sp. TMQ4.</title>
        <authorList>
            <person name="Liang Q."/>
        </authorList>
    </citation>
    <scope>NUCLEOTIDE SEQUENCE [LARGE SCALE GENOMIC DNA]</scope>
    <source>
        <strain evidence="15 16">TMQ4</strain>
    </source>
</reference>
<proteinExistence type="inferred from homology"/>
<evidence type="ECO:0000256" key="1">
    <source>
        <dbReference type="ARBA" id="ARBA00001947"/>
    </source>
</evidence>
<organism evidence="15 16">
    <name type="scientific">Lujinxingia vulgaris</name>
    <dbReference type="NCBI Taxonomy" id="2600176"/>
    <lineage>
        <taxon>Bacteria</taxon>
        <taxon>Deltaproteobacteria</taxon>
        <taxon>Bradymonadales</taxon>
        <taxon>Lujinxingiaceae</taxon>
        <taxon>Lujinxingia</taxon>
    </lineage>
</organism>
<accession>A0A5C6X1U3</accession>
<comment type="subcellular location">
    <subcellularLocation>
        <location evidence="2">Membrane</location>
        <topology evidence="2">Multi-pass membrane protein</topology>
    </subcellularLocation>
</comment>
<keyword evidence="8" id="KW-0862">Zinc</keyword>
<protein>
    <recommendedName>
        <fullName evidence="14">Peptidase M50 domain-containing protein</fullName>
    </recommendedName>
</protein>
<dbReference type="Proteomes" id="UP000321412">
    <property type="component" value="Unassembled WGS sequence"/>
</dbReference>
<evidence type="ECO:0000256" key="7">
    <source>
        <dbReference type="ARBA" id="ARBA00022801"/>
    </source>
</evidence>
<gene>
    <name evidence="15" type="ORF">FRC98_15915</name>
</gene>
<feature type="transmembrane region" description="Helical" evidence="13">
    <location>
        <begin position="180"/>
        <end position="199"/>
    </location>
</feature>
<feature type="transmembrane region" description="Helical" evidence="13">
    <location>
        <begin position="100"/>
        <end position="119"/>
    </location>
</feature>
<keyword evidence="11 13" id="KW-0472">Membrane</keyword>
<evidence type="ECO:0000256" key="4">
    <source>
        <dbReference type="ARBA" id="ARBA00022670"/>
    </source>
</evidence>
<dbReference type="InterPro" id="IPR011990">
    <property type="entry name" value="TPR-like_helical_dom_sf"/>
</dbReference>
<dbReference type="EMBL" id="VOSM01000008">
    <property type="protein sequence ID" value="TXD35690.1"/>
    <property type="molecule type" value="Genomic_DNA"/>
</dbReference>
<evidence type="ECO:0000259" key="14">
    <source>
        <dbReference type="Pfam" id="PF02163"/>
    </source>
</evidence>
<evidence type="ECO:0000256" key="5">
    <source>
        <dbReference type="ARBA" id="ARBA00022692"/>
    </source>
</evidence>
<keyword evidence="12" id="KW-0802">TPR repeat</keyword>
<dbReference type="PROSITE" id="PS50005">
    <property type="entry name" value="TPR"/>
    <property type="match status" value="1"/>
</dbReference>
<dbReference type="GO" id="GO:0046872">
    <property type="term" value="F:metal ion binding"/>
    <property type="evidence" value="ECO:0007669"/>
    <property type="project" value="UniProtKB-KW"/>
</dbReference>
<keyword evidence="9 13" id="KW-1133">Transmembrane helix</keyword>
<evidence type="ECO:0000313" key="15">
    <source>
        <dbReference type="EMBL" id="TXD35690.1"/>
    </source>
</evidence>
<keyword evidence="4" id="KW-0645">Protease</keyword>
<dbReference type="Pfam" id="PF02163">
    <property type="entry name" value="Peptidase_M50"/>
    <property type="match status" value="1"/>
</dbReference>
<dbReference type="SUPFAM" id="SSF48452">
    <property type="entry name" value="TPR-like"/>
    <property type="match status" value="1"/>
</dbReference>
<keyword evidence="5 13" id="KW-0812">Transmembrane</keyword>
<keyword evidence="10" id="KW-0482">Metalloprotease</keyword>
<dbReference type="GO" id="GO:0016020">
    <property type="term" value="C:membrane"/>
    <property type="evidence" value="ECO:0007669"/>
    <property type="project" value="UniProtKB-SubCell"/>
</dbReference>
<dbReference type="PANTHER" id="PTHR39188:SF3">
    <property type="entry name" value="STAGE IV SPORULATION PROTEIN FB"/>
    <property type="match status" value="1"/>
</dbReference>
<keyword evidence="6" id="KW-0479">Metal-binding</keyword>
<evidence type="ECO:0000256" key="12">
    <source>
        <dbReference type="PROSITE-ProRule" id="PRU00339"/>
    </source>
</evidence>
<keyword evidence="7" id="KW-0378">Hydrolase</keyword>
<comment type="similarity">
    <text evidence="3">Belongs to the peptidase M50B family.</text>
</comment>
<evidence type="ECO:0000256" key="3">
    <source>
        <dbReference type="ARBA" id="ARBA00007931"/>
    </source>
</evidence>
<evidence type="ECO:0000256" key="9">
    <source>
        <dbReference type="ARBA" id="ARBA00022989"/>
    </source>
</evidence>
<feature type="transmembrane region" description="Helical" evidence="13">
    <location>
        <begin position="205"/>
        <end position="223"/>
    </location>
</feature>
<dbReference type="RefSeq" id="WP_146982429.1">
    <property type="nucleotide sequence ID" value="NZ_VOSM01000008.1"/>
</dbReference>
<feature type="repeat" description="TPR" evidence="12">
    <location>
        <begin position="280"/>
        <end position="313"/>
    </location>
</feature>
<comment type="caution">
    <text evidence="15">The sequence shown here is derived from an EMBL/GenBank/DDBJ whole genome shotgun (WGS) entry which is preliminary data.</text>
</comment>
<feature type="transmembrane region" description="Helical" evidence="13">
    <location>
        <begin position="21"/>
        <end position="50"/>
    </location>
</feature>
<evidence type="ECO:0000256" key="13">
    <source>
        <dbReference type="SAM" id="Phobius"/>
    </source>
</evidence>
<feature type="transmembrane region" description="Helical" evidence="13">
    <location>
        <begin position="131"/>
        <end position="153"/>
    </location>
</feature>
<dbReference type="PANTHER" id="PTHR39188">
    <property type="entry name" value="MEMBRANE-ASSOCIATED ZINC METALLOPROTEASE M50B"/>
    <property type="match status" value="1"/>
</dbReference>
<evidence type="ECO:0000256" key="11">
    <source>
        <dbReference type="ARBA" id="ARBA00023136"/>
    </source>
</evidence>
<comment type="cofactor">
    <cofactor evidence="1">
        <name>Zn(2+)</name>
        <dbReference type="ChEBI" id="CHEBI:29105"/>
    </cofactor>
</comment>
<dbReference type="AlphaFoldDB" id="A0A5C6X1U3"/>
<evidence type="ECO:0000256" key="10">
    <source>
        <dbReference type="ARBA" id="ARBA00023049"/>
    </source>
</evidence>
<dbReference type="GO" id="GO:0006508">
    <property type="term" value="P:proteolysis"/>
    <property type="evidence" value="ECO:0007669"/>
    <property type="project" value="UniProtKB-KW"/>
</dbReference>
<evidence type="ECO:0000256" key="8">
    <source>
        <dbReference type="ARBA" id="ARBA00022833"/>
    </source>
</evidence>
<feature type="domain" description="Peptidase M50" evidence="14">
    <location>
        <begin position="49"/>
        <end position="122"/>
    </location>
</feature>
<sequence>MFLERSGLHIFTWRNIEVSVSMWYGLIMAMIVFFPALSGGSMLAGLIWVVAVTISLLVHEFGHALVAQRYGLGPSVLLHGFGGLCMMQREANTDGEDARVVFAGPAAGLIFGGLVYLFATFAPQVAYASTWSATFVAALLFVNIGWSLVNLLIPMWPLDGGQLFHLILRRFKDEESARRITLNVSIFVAIPAAIVGFLIFRSFLIAIFAVMVVMSCMSMLQTGQSLVGRRSGRSLATASDFHQELLAQAEAALSDEDWREAYRVCHQMRASGQMPEKMLNRVWTILGVSATEMGEYEEALDYLRRAPKSAEVEQAIVRCQREVA</sequence>
<keyword evidence="16" id="KW-1185">Reference proteome</keyword>
<dbReference type="GO" id="GO:0008237">
    <property type="term" value="F:metallopeptidase activity"/>
    <property type="evidence" value="ECO:0007669"/>
    <property type="project" value="UniProtKB-KW"/>
</dbReference>
<dbReference type="OrthoDB" id="166377at2"/>
<evidence type="ECO:0000256" key="6">
    <source>
        <dbReference type="ARBA" id="ARBA00022723"/>
    </source>
</evidence>
<dbReference type="InterPro" id="IPR019734">
    <property type="entry name" value="TPR_rpt"/>
</dbReference>
<feature type="transmembrane region" description="Helical" evidence="13">
    <location>
        <begin position="70"/>
        <end position="88"/>
    </location>
</feature>
<name>A0A5C6X1U3_9DELT</name>
<evidence type="ECO:0000256" key="2">
    <source>
        <dbReference type="ARBA" id="ARBA00004141"/>
    </source>
</evidence>
<dbReference type="InterPro" id="IPR008915">
    <property type="entry name" value="Peptidase_M50"/>
</dbReference>